<dbReference type="SUPFAM" id="SSF57756">
    <property type="entry name" value="Retrovirus zinc finger-like domains"/>
    <property type="match status" value="1"/>
</dbReference>
<feature type="compositionally biased region" description="Basic and acidic residues" evidence="1">
    <location>
        <begin position="1"/>
        <end position="11"/>
    </location>
</feature>
<sequence length="460" mass="51110">MKREPTSERTQRATQASTDIPRVPTSKDGKIEHRPFDSTEVCKGLGSGFQQWANSFAEEITVGEEQCQSLGRVIHEMKIAFTVTLTTAQTVELFRAKKPDSQSWHEHMLYLMAAKNATGASEALVLENSVEYASPSMRNLLVNRVDETHDDFAVHARELATWAQSHDEKARSTQGLGAMIGSVTHGGGHTGKRDTRTCNYCKIKGHIERDCRKKAKGIKPSDGDSKTDFALSSVNGDDLHEDDWVLDSGASVHLVRNKSMLHGTLTTEEGCVLPDGSKLLVTHRGTAKVTAIVDGIERTTTLSNACYSSKVAVNLISMGTLLEKGCALEKRRGRLAMVYRGQVRWYLSVRNRVLVVDRSDRGQNEQDDPLDIGKIVLNAVRDAESTQSPTKHPGTLVHFHMRFGHLSYDTKRMADAPNATVELTDRRRPMCLERRIETGTYAASSRCIWATKSNRNFSHM</sequence>
<dbReference type="InterPro" id="IPR054722">
    <property type="entry name" value="PolX-like_BBD"/>
</dbReference>
<feature type="domain" description="Retrovirus-related Pol polyprotein from transposon TNT 1-94-like beta-barrel" evidence="2">
    <location>
        <begin position="244"/>
        <end position="326"/>
    </location>
</feature>
<dbReference type="Pfam" id="PF22936">
    <property type="entry name" value="Pol_BBD"/>
    <property type="match status" value="1"/>
</dbReference>
<reference evidence="3" key="2">
    <citation type="journal article" date="2023" name="Microbiol Resour">
        <title>Decontamination and Annotation of the Draft Genome Sequence of the Oomycete Lagenidium giganteum ARSEF 373.</title>
        <authorList>
            <person name="Morgan W.R."/>
            <person name="Tartar A."/>
        </authorList>
    </citation>
    <scope>NUCLEOTIDE SEQUENCE</scope>
    <source>
        <strain evidence="3">ARSEF 373</strain>
    </source>
</reference>
<protein>
    <recommendedName>
        <fullName evidence="2">Retrovirus-related Pol polyprotein from transposon TNT 1-94-like beta-barrel domain-containing protein</fullName>
    </recommendedName>
</protein>
<comment type="caution">
    <text evidence="3">The sequence shown here is derived from an EMBL/GenBank/DDBJ whole genome shotgun (WGS) entry which is preliminary data.</text>
</comment>
<evidence type="ECO:0000256" key="1">
    <source>
        <dbReference type="SAM" id="MobiDB-lite"/>
    </source>
</evidence>
<dbReference type="AlphaFoldDB" id="A0AAV2Z1V2"/>
<dbReference type="GO" id="GO:0008270">
    <property type="term" value="F:zinc ion binding"/>
    <property type="evidence" value="ECO:0007669"/>
    <property type="project" value="InterPro"/>
</dbReference>
<dbReference type="GO" id="GO:0003676">
    <property type="term" value="F:nucleic acid binding"/>
    <property type="evidence" value="ECO:0007669"/>
    <property type="project" value="InterPro"/>
</dbReference>
<keyword evidence="4" id="KW-1185">Reference proteome</keyword>
<accession>A0AAV2Z1V2</accession>
<proteinExistence type="predicted"/>
<organism evidence="3 4">
    <name type="scientific">Lagenidium giganteum</name>
    <dbReference type="NCBI Taxonomy" id="4803"/>
    <lineage>
        <taxon>Eukaryota</taxon>
        <taxon>Sar</taxon>
        <taxon>Stramenopiles</taxon>
        <taxon>Oomycota</taxon>
        <taxon>Peronosporomycetes</taxon>
        <taxon>Pythiales</taxon>
        <taxon>Pythiaceae</taxon>
    </lineage>
</organism>
<dbReference type="EMBL" id="DAKRPA010000067">
    <property type="protein sequence ID" value="DBA00271.1"/>
    <property type="molecule type" value="Genomic_DNA"/>
</dbReference>
<evidence type="ECO:0000313" key="3">
    <source>
        <dbReference type="EMBL" id="DBA00271.1"/>
    </source>
</evidence>
<dbReference type="InterPro" id="IPR036875">
    <property type="entry name" value="Znf_CCHC_sf"/>
</dbReference>
<evidence type="ECO:0000313" key="4">
    <source>
        <dbReference type="Proteomes" id="UP001146120"/>
    </source>
</evidence>
<dbReference type="Proteomes" id="UP001146120">
    <property type="component" value="Unassembled WGS sequence"/>
</dbReference>
<reference evidence="3" key="1">
    <citation type="submission" date="2022-11" db="EMBL/GenBank/DDBJ databases">
        <authorList>
            <person name="Morgan W.R."/>
            <person name="Tartar A."/>
        </authorList>
    </citation>
    <scope>NUCLEOTIDE SEQUENCE</scope>
    <source>
        <strain evidence="3">ARSEF 373</strain>
    </source>
</reference>
<feature type="region of interest" description="Disordered" evidence="1">
    <location>
        <begin position="1"/>
        <end position="33"/>
    </location>
</feature>
<dbReference type="Gene3D" id="4.10.60.10">
    <property type="entry name" value="Zinc finger, CCHC-type"/>
    <property type="match status" value="1"/>
</dbReference>
<gene>
    <name evidence="3" type="ORF">N0F65_007915</name>
</gene>
<name>A0AAV2Z1V2_9STRA</name>
<evidence type="ECO:0000259" key="2">
    <source>
        <dbReference type="Pfam" id="PF22936"/>
    </source>
</evidence>